<reference evidence="1" key="1">
    <citation type="submission" date="2021-06" db="EMBL/GenBank/DDBJ databases">
        <authorList>
            <person name="Kallberg Y."/>
            <person name="Tangrot J."/>
            <person name="Rosling A."/>
        </authorList>
    </citation>
    <scope>NUCLEOTIDE SEQUENCE</scope>
    <source>
        <strain evidence="1">87-6 pot B 2015</strain>
    </source>
</reference>
<dbReference type="Proteomes" id="UP000789375">
    <property type="component" value="Unassembled WGS sequence"/>
</dbReference>
<accession>A0A9N8V220</accession>
<evidence type="ECO:0000313" key="1">
    <source>
        <dbReference type="EMBL" id="CAG8434739.1"/>
    </source>
</evidence>
<evidence type="ECO:0000313" key="2">
    <source>
        <dbReference type="Proteomes" id="UP000789375"/>
    </source>
</evidence>
<protein>
    <submittedName>
        <fullName evidence="1">2227_t:CDS:1</fullName>
    </submittedName>
</protein>
<name>A0A9N8V220_FUNMO</name>
<keyword evidence="2" id="KW-1185">Reference proteome</keyword>
<organism evidence="1 2">
    <name type="scientific">Funneliformis mosseae</name>
    <name type="common">Endomycorrhizal fungus</name>
    <name type="synonym">Glomus mosseae</name>
    <dbReference type="NCBI Taxonomy" id="27381"/>
    <lineage>
        <taxon>Eukaryota</taxon>
        <taxon>Fungi</taxon>
        <taxon>Fungi incertae sedis</taxon>
        <taxon>Mucoromycota</taxon>
        <taxon>Glomeromycotina</taxon>
        <taxon>Glomeromycetes</taxon>
        <taxon>Glomerales</taxon>
        <taxon>Glomeraceae</taxon>
        <taxon>Funneliformis</taxon>
    </lineage>
</organism>
<sequence>MIGSKPDPMIMMKTIPSIQAIPQGHNQRNSQSDVYQPIRQRQVSTYQINVRPYVSAVHPRIRRRSYQLNRTFTLSQSVSAMRSNFVQPPPQQRQTAIALTATDLPDLINAQTLMIFPQKFLFLWRKRCDW</sequence>
<dbReference type="AlphaFoldDB" id="A0A9N8V220"/>
<dbReference type="EMBL" id="CAJVPP010000011">
    <property type="protein sequence ID" value="CAG8434739.1"/>
    <property type="molecule type" value="Genomic_DNA"/>
</dbReference>
<proteinExistence type="predicted"/>
<gene>
    <name evidence="1" type="ORF">FMOSSE_LOCUS144</name>
</gene>
<comment type="caution">
    <text evidence="1">The sequence shown here is derived from an EMBL/GenBank/DDBJ whole genome shotgun (WGS) entry which is preliminary data.</text>
</comment>